<comment type="caution">
    <text evidence="6">The sequence shown here is derived from an EMBL/GenBank/DDBJ whole genome shotgun (WGS) entry which is preliminary data.</text>
</comment>
<dbReference type="AlphaFoldDB" id="A0A4Q2L4L3"/>
<keyword evidence="7" id="KW-1185">Reference proteome</keyword>
<feature type="chain" id="PRO_5039432780" evidence="4">
    <location>
        <begin position="24"/>
        <end position="507"/>
    </location>
</feature>
<dbReference type="GO" id="GO:0043190">
    <property type="term" value="C:ATP-binding cassette (ABC) transporter complex"/>
    <property type="evidence" value="ECO:0007669"/>
    <property type="project" value="InterPro"/>
</dbReference>
<organism evidence="6 7">
    <name type="scientific">Agromyces albus</name>
    <dbReference type="NCBI Taxonomy" id="205332"/>
    <lineage>
        <taxon>Bacteria</taxon>
        <taxon>Bacillati</taxon>
        <taxon>Actinomycetota</taxon>
        <taxon>Actinomycetes</taxon>
        <taxon>Micrococcales</taxon>
        <taxon>Microbacteriaceae</taxon>
        <taxon>Agromyces</taxon>
    </lineage>
</organism>
<dbReference type="RefSeq" id="WP_129518858.1">
    <property type="nucleotide sequence ID" value="NZ_SDPN01000001.1"/>
</dbReference>
<dbReference type="GO" id="GO:0015833">
    <property type="term" value="P:peptide transport"/>
    <property type="evidence" value="ECO:0007669"/>
    <property type="project" value="TreeGrafter"/>
</dbReference>
<dbReference type="GO" id="GO:0042597">
    <property type="term" value="C:periplasmic space"/>
    <property type="evidence" value="ECO:0007669"/>
    <property type="project" value="UniProtKB-ARBA"/>
</dbReference>
<protein>
    <submittedName>
        <fullName evidence="6">Peptide ABC transporter substrate-binding protein</fullName>
    </submittedName>
</protein>
<reference evidence="6 7" key="1">
    <citation type="submission" date="2019-01" db="EMBL/GenBank/DDBJ databases">
        <title>Agromyces.</title>
        <authorList>
            <person name="Li J."/>
        </authorList>
    </citation>
    <scope>NUCLEOTIDE SEQUENCE [LARGE SCALE GENOMIC DNA]</scope>
    <source>
        <strain evidence="6 7">DSM 15934</strain>
    </source>
</reference>
<dbReference type="InterPro" id="IPR039424">
    <property type="entry name" value="SBP_5"/>
</dbReference>
<dbReference type="OrthoDB" id="5240629at2"/>
<evidence type="ECO:0000313" key="6">
    <source>
        <dbReference type="EMBL" id="RXZ73154.1"/>
    </source>
</evidence>
<dbReference type="Pfam" id="PF00496">
    <property type="entry name" value="SBP_bac_5"/>
    <property type="match status" value="1"/>
</dbReference>
<dbReference type="GO" id="GO:1904680">
    <property type="term" value="F:peptide transmembrane transporter activity"/>
    <property type="evidence" value="ECO:0007669"/>
    <property type="project" value="TreeGrafter"/>
</dbReference>
<comment type="similarity">
    <text evidence="1">Belongs to the bacterial solute-binding protein 5 family.</text>
</comment>
<feature type="domain" description="Solute-binding protein family 5" evidence="5">
    <location>
        <begin position="76"/>
        <end position="409"/>
    </location>
</feature>
<evidence type="ECO:0000313" key="7">
    <source>
        <dbReference type="Proteomes" id="UP000293865"/>
    </source>
</evidence>
<keyword evidence="3 4" id="KW-0732">Signal</keyword>
<dbReference type="SUPFAM" id="SSF53850">
    <property type="entry name" value="Periplasmic binding protein-like II"/>
    <property type="match status" value="1"/>
</dbReference>
<sequence>MLRWRTATAAVAITAALALSSCAADTGSTEGGGGTLTLGAIVAPTTFDPAGSEWGNRAPFYQAVYDTLLLATSEGEIEPFLAESFEYNEDNTVLTLTLRDDVTFTDGSELTSDVVKQNLERFQTGTSPDAGYLSGITSIEAPDATTVVITLAAPDPAMLNYLTRDPGLIASAEALADPDSLATDPVGSGPYVLDTAATVTGTSYTYTKNPDYWNPDLQHYDTLTINVLADATAAVNAIKAGEVNGIKLASNDNLTEVESAGWTVNANELDFQGLLLLDRAGTMGEPLSDVRVRQAINHAFDREALLTALQSDNGTVTGQVFPESSPAFDPALDERYPYDPEKAKDLLAEAGYADGFSLAMPSSTVLGSTTYTLLAQQLADIGITAEYTDPGNNFIADLLAPKFPASFMALEQNPDWQLIQFMIAPNAVFNPFKYADPQVDEYLAQIQAGDEATQAEVAKQLNEYIVEQAWFAPFYRVQNSIATDANTSVEMMPTNVYPAVYDFQPKG</sequence>
<dbReference type="PROSITE" id="PS51257">
    <property type="entry name" value="PROKAR_LIPOPROTEIN"/>
    <property type="match status" value="1"/>
</dbReference>
<evidence type="ECO:0000256" key="3">
    <source>
        <dbReference type="ARBA" id="ARBA00022729"/>
    </source>
</evidence>
<dbReference type="Gene3D" id="3.10.105.10">
    <property type="entry name" value="Dipeptide-binding Protein, Domain 3"/>
    <property type="match status" value="1"/>
</dbReference>
<dbReference type="InterPro" id="IPR000914">
    <property type="entry name" value="SBP_5_dom"/>
</dbReference>
<dbReference type="PANTHER" id="PTHR30290">
    <property type="entry name" value="PERIPLASMIC BINDING COMPONENT OF ABC TRANSPORTER"/>
    <property type="match status" value="1"/>
</dbReference>
<accession>A0A4Q2L4L3</accession>
<dbReference type="PIRSF" id="PIRSF002741">
    <property type="entry name" value="MppA"/>
    <property type="match status" value="1"/>
</dbReference>
<dbReference type="InterPro" id="IPR030678">
    <property type="entry name" value="Peptide/Ni-bd"/>
</dbReference>
<evidence type="ECO:0000259" key="5">
    <source>
        <dbReference type="Pfam" id="PF00496"/>
    </source>
</evidence>
<gene>
    <name evidence="6" type="ORF">ESP51_00165</name>
</gene>
<dbReference type="Proteomes" id="UP000293865">
    <property type="component" value="Unassembled WGS sequence"/>
</dbReference>
<name>A0A4Q2L4L3_9MICO</name>
<keyword evidence="2" id="KW-0813">Transport</keyword>
<evidence type="ECO:0000256" key="2">
    <source>
        <dbReference type="ARBA" id="ARBA00022448"/>
    </source>
</evidence>
<dbReference type="Gene3D" id="3.40.190.10">
    <property type="entry name" value="Periplasmic binding protein-like II"/>
    <property type="match status" value="1"/>
</dbReference>
<dbReference type="PANTHER" id="PTHR30290:SF9">
    <property type="entry name" value="OLIGOPEPTIDE-BINDING PROTEIN APPA"/>
    <property type="match status" value="1"/>
</dbReference>
<proteinExistence type="inferred from homology"/>
<dbReference type="EMBL" id="SDPN01000001">
    <property type="protein sequence ID" value="RXZ73154.1"/>
    <property type="molecule type" value="Genomic_DNA"/>
</dbReference>
<evidence type="ECO:0000256" key="1">
    <source>
        <dbReference type="ARBA" id="ARBA00005695"/>
    </source>
</evidence>
<evidence type="ECO:0000256" key="4">
    <source>
        <dbReference type="SAM" id="SignalP"/>
    </source>
</evidence>
<feature type="signal peptide" evidence="4">
    <location>
        <begin position="1"/>
        <end position="23"/>
    </location>
</feature>